<keyword evidence="2" id="KW-1185">Reference proteome</keyword>
<protein>
    <recommendedName>
        <fullName evidence="3">DUF104 domain-containing protein</fullName>
    </recommendedName>
</protein>
<evidence type="ECO:0000313" key="2">
    <source>
        <dbReference type="Proteomes" id="UP000019140"/>
    </source>
</evidence>
<comment type="caution">
    <text evidence="1">The sequence shown here is derived from an EMBL/GenBank/DDBJ whole genome shotgun (WGS) entry which is preliminary data.</text>
</comment>
<dbReference type="Gene3D" id="4.10.1150.10">
    <property type="entry name" value="AF2212/PG0164-like"/>
    <property type="match status" value="1"/>
</dbReference>
<dbReference type="InterPro" id="IPR008203">
    <property type="entry name" value="AF2212-like"/>
</dbReference>
<name>W4M3E8_9BACT</name>
<dbReference type="SUPFAM" id="SSF141694">
    <property type="entry name" value="AF2212/PG0164-like"/>
    <property type="match status" value="1"/>
</dbReference>
<evidence type="ECO:0000313" key="1">
    <source>
        <dbReference type="EMBL" id="ETX04720.1"/>
    </source>
</evidence>
<proteinExistence type="predicted"/>
<dbReference type="EMBL" id="AZHX01001144">
    <property type="protein sequence ID" value="ETX04720.1"/>
    <property type="molecule type" value="Genomic_DNA"/>
</dbReference>
<sequence>MAMQKTILAIYEDGLLKPLELLRGLAEHERVQLVITTEDMIEQRIAESERLARESVDGLTEEQLRTLEASALEQEHFFGRSQ</sequence>
<dbReference type="Proteomes" id="UP000019140">
    <property type="component" value="Unassembled WGS sequence"/>
</dbReference>
<accession>W4M3E8</accession>
<reference evidence="1 2" key="1">
    <citation type="journal article" date="2014" name="Nature">
        <title>An environmental bacterial taxon with a large and distinct metabolic repertoire.</title>
        <authorList>
            <person name="Wilson M.C."/>
            <person name="Mori T."/>
            <person name="Ruckert C."/>
            <person name="Uria A.R."/>
            <person name="Helf M.J."/>
            <person name="Takada K."/>
            <person name="Gernert C."/>
            <person name="Steffens U.A."/>
            <person name="Heycke N."/>
            <person name="Schmitt S."/>
            <person name="Rinke C."/>
            <person name="Helfrich E.J."/>
            <person name="Brachmann A.O."/>
            <person name="Gurgui C."/>
            <person name="Wakimoto T."/>
            <person name="Kracht M."/>
            <person name="Crusemann M."/>
            <person name="Hentschel U."/>
            <person name="Abe I."/>
            <person name="Matsunaga S."/>
            <person name="Kalinowski J."/>
            <person name="Takeyama H."/>
            <person name="Piel J."/>
        </authorList>
    </citation>
    <scope>NUCLEOTIDE SEQUENCE [LARGE SCALE GENOMIC DNA]</scope>
    <source>
        <strain evidence="2">TSY2</strain>
    </source>
</reference>
<dbReference type="Pfam" id="PF01954">
    <property type="entry name" value="AF2212-like"/>
    <property type="match status" value="1"/>
</dbReference>
<gene>
    <name evidence="1" type="ORF">ETSY2_27195</name>
</gene>
<evidence type="ECO:0008006" key="3">
    <source>
        <dbReference type="Google" id="ProtNLM"/>
    </source>
</evidence>
<dbReference type="InterPro" id="IPR024069">
    <property type="entry name" value="AF2212-like_dom_sf"/>
</dbReference>
<dbReference type="HOGENOM" id="CLU_2551990_0_0_7"/>
<dbReference type="AlphaFoldDB" id="W4M3E8"/>
<organism evidence="1 2">
    <name type="scientific">Candidatus Entotheonella gemina</name>
    <dbReference type="NCBI Taxonomy" id="1429439"/>
    <lineage>
        <taxon>Bacteria</taxon>
        <taxon>Pseudomonadati</taxon>
        <taxon>Nitrospinota/Tectimicrobiota group</taxon>
        <taxon>Candidatus Tectimicrobiota</taxon>
        <taxon>Candidatus Entotheonellia</taxon>
        <taxon>Candidatus Entotheonellales</taxon>
        <taxon>Candidatus Entotheonellaceae</taxon>
        <taxon>Candidatus Entotheonella</taxon>
    </lineage>
</organism>